<accession>A0A1T4KM26</accession>
<dbReference type="InterPro" id="IPR024269">
    <property type="entry name" value="DUF3791"/>
</dbReference>
<dbReference type="Proteomes" id="UP000190395">
    <property type="component" value="Unassembled WGS sequence"/>
</dbReference>
<reference evidence="1 2" key="1">
    <citation type="submission" date="2017-02" db="EMBL/GenBank/DDBJ databases">
        <authorList>
            <person name="Peterson S.W."/>
        </authorList>
    </citation>
    <scope>NUCLEOTIDE SEQUENCE [LARGE SCALE GENOMIC DNA]</scope>
    <source>
        <strain evidence="1 2">ATCC BAA-909</strain>
    </source>
</reference>
<dbReference type="EMBL" id="FUXC01000001">
    <property type="protein sequence ID" value="SJZ43438.1"/>
    <property type="molecule type" value="Genomic_DNA"/>
</dbReference>
<dbReference type="OrthoDB" id="9805037at2"/>
<dbReference type="Pfam" id="PF12668">
    <property type="entry name" value="DUF3791"/>
    <property type="match status" value="1"/>
</dbReference>
<evidence type="ECO:0000313" key="2">
    <source>
        <dbReference type="Proteomes" id="UP000190395"/>
    </source>
</evidence>
<proteinExistence type="predicted"/>
<dbReference type="STRING" id="225004.SAMN02745152_00220"/>
<sequence length="74" mass="8365">MAEVPVKDKIEYTVALVSDFAKKYSLSTTQAFNYLDRFNAITLLEQHYNIAHTLAYSEMVDTLASYCKDHGGNV</sequence>
<name>A0A1T4KM26_9SPIR</name>
<dbReference type="GeneID" id="303366498"/>
<protein>
    <recommendedName>
        <fullName evidence="3">DUF3791 domain-containing protein</fullName>
    </recommendedName>
</protein>
<gene>
    <name evidence="1" type="ORF">SAMN02745152_00220</name>
</gene>
<evidence type="ECO:0008006" key="3">
    <source>
        <dbReference type="Google" id="ProtNLM"/>
    </source>
</evidence>
<dbReference type="AlphaFoldDB" id="A0A1T4KM26"/>
<keyword evidence="2" id="KW-1185">Reference proteome</keyword>
<evidence type="ECO:0000313" key="1">
    <source>
        <dbReference type="EMBL" id="SJZ43438.1"/>
    </source>
</evidence>
<organism evidence="1 2">
    <name type="scientific">Treponema berlinense</name>
    <dbReference type="NCBI Taxonomy" id="225004"/>
    <lineage>
        <taxon>Bacteria</taxon>
        <taxon>Pseudomonadati</taxon>
        <taxon>Spirochaetota</taxon>
        <taxon>Spirochaetia</taxon>
        <taxon>Spirochaetales</taxon>
        <taxon>Treponemataceae</taxon>
        <taxon>Treponema</taxon>
    </lineage>
</organism>
<dbReference type="RefSeq" id="WP_078929972.1">
    <property type="nucleotide sequence ID" value="NZ_FUXC01000001.1"/>
</dbReference>